<evidence type="ECO:0000313" key="2">
    <source>
        <dbReference type="Proteomes" id="UP000789920"/>
    </source>
</evidence>
<name>A0ACA9R7J4_9GLOM</name>
<comment type="caution">
    <text evidence="1">The sequence shown here is derived from an EMBL/GenBank/DDBJ whole genome shotgun (WGS) entry which is preliminary data.</text>
</comment>
<organism evidence="1 2">
    <name type="scientific">Racocetra persica</name>
    <dbReference type="NCBI Taxonomy" id="160502"/>
    <lineage>
        <taxon>Eukaryota</taxon>
        <taxon>Fungi</taxon>
        <taxon>Fungi incertae sedis</taxon>
        <taxon>Mucoromycota</taxon>
        <taxon>Glomeromycotina</taxon>
        <taxon>Glomeromycetes</taxon>
        <taxon>Diversisporales</taxon>
        <taxon>Gigasporaceae</taxon>
        <taxon>Racocetra</taxon>
    </lineage>
</organism>
<gene>
    <name evidence="1" type="ORF">RPERSI_LOCUS17408</name>
</gene>
<accession>A0ACA9R7J4</accession>
<evidence type="ECO:0000313" key="1">
    <source>
        <dbReference type="EMBL" id="CAG8779813.1"/>
    </source>
</evidence>
<proteinExistence type="predicted"/>
<dbReference type="EMBL" id="CAJVQC010044579">
    <property type="protein sequence ID" value="CAG8779813.1"/>
    <property type="molecule type" value="Genomic_DNA"/>
</dbReference>
<reference evidence="1" key="1">
    <citation type="submission" date="2021-06" db="EMBL/GenBank/DDBJ databases">
        <authorList>
            <person name="Kallberg Y."/>
            <person name="Tangrot J."/>
            <person name="Rosling A."/>
        </authorList>
    </citation>
    <scope>NUCLEOTIDE SEQUENCE</scope>
    <source>
        <strain evidence="1">MA461A</strain>
    </source>
</reference>
<sequence>MDRSSILHATSSTTNNKNQSNNGNNMVLSIDISNIDVNTKAYIDTACQASSNAIICIIKSYIDQMTTIQMDLISKMNKRLDIFITQQQNQNPQLNKDKENQD</sequence>
<keyword evidence="2" id="KW-1185">Reference proteome</keyword>
<dbReference type="Proteomes" id="UP000789920">
    <property type="component" value="Unassembled WGS sequence"/>
</dbReference>
<feature type="non-terminal residue" evidence="1">
    <location>
        <position position="102"/>
    </location>
</feature>
<protein>
    <submittedName>
        <fullName evidence="1">27396_t:CDS:1</fullName>
    </submittedName>
</protein>